<gene>
    <name evidence="3" type="ORF">AK812_SmicGene13087</name>
</gene>
<comment type="caution">
    <text evidence="3">The sequence shown here is derived from an EMBL/GenBank/DDBJ whole genome shotgun (WGS) entry which is preliminary data.</text>
</comment>
<name>A0A1Q9E912_SYMMI</name>
<dbReference type="PROSITE" id="PS00028">
    <property type="entry name" value="ZINC_FINGER_C2H2_1"/>
    <property type="match status" value="1"/>
</dbReference>
<dbReference type="InterPro" id="IPR013087">
    <property type="entry name" value="Znf_C2H2_type"/>
</dbReference>
<organism evidence="3 4">
    <name type="scientific">Symbiodinium microadriaticum</name>
    <name type="common">Dinoflagellate</name>
    <name type="synonym">Zooxanthella microadriatica</name>
    <dbReference type="NCBI Taxonomy" id="2951"/>
    <lineage>
        <taxon>Eukaryota</taxon>
        <taxon>Sar</taxon>
        <taxon>Alveolata</taxon>
        <taxon>Dinophyceae</taxon>
        <taxon>Suessiales</taxon>
        <taxon>Symbiodiniaceae</taxon>
        <taxon>Symbiodinium</taxon>
    </lineage>
</organism>
<sequence>MYREACNWMPVQLMQQTVWSCRACRKTFRSKGGLGAHFFKTHQRLAVYRHCVDGTMCRACGGQFWTSARLGTHLRDNPGCVARLLSEGLVAAQPGHGSRGYQKRLVEEFNLAPAIHDDNAGQIPFNEVWSQQQKDAYRSLCAALSAQSCWDNQQQLVQMFLEQLATFPLYFQEEKDVIQRLHDDIELLERSSETEQWDANTFEVIRRTVQLKEEWLRPYLPITVETSAVEKSAKEFIVSYKEIEWEPLTKAVFQHVTPERIPYSLDASWEAKGEVFSGIRDATAVLSDPLCCLPGKIRELWQQASKGDAGFNDTDHKTGDIGGSTAAICCEENKYQIQINQPNFAYNKIMVVPAGANYSFDFLEVNGSVVFNGRKCFSFGPFCGKQSILDVFKDDDYIIRTLTAEGARMAINEWEDQENFCPLTIAVDNSPCFNSNCQKYDTVQERNDCRTLARSYCATSCPDPRNMDTCKAQLCPLGFPFWACRERNLALKRTEDLDEKRALQEKFRKFLDPADAKLEKISDRLGIVKAETWENSRSSQSAQLDDARKADALVGLVIRSEGITQDISRDWSIDYTCHPVRPCSYRGSSLSEPAAAINFEGMTFPGFFFAGSCAASYNPDLPATDVDEALTSGFLVSPKKRSQAQAFCICFSWAQRALKIKRPKQS</sequence>
<proteinExistence type="predicted"/>
<dbReference type="Proteomes" id="UP000186817">
    <property type="component" value="Unassembled WGS sequence"/>
</dbReference>
<keyword evidence="1" id="KW-0863">Zinc-finger</keyword>
<dbReference type="GO" id="GO:0008270">
    <property type="term" value="F:zinc ion binding"/>
    <property type="evidence" value="ECO:0007669"/>
    <property type="project" value="UniProtKB-KW"/>
</dbReference>
<protein>
    <recommendedName>
        <fullName evidence="2">C2H2-type domain-containing protein</fullName>
    </recommendedName>
</protein>
<keyword evidence="1" id="KW-0479">Metal-binding</keyword>
<reference evidence="3 4" key="1">
    <citation type="submission" date="2016-02" db="EMBL/GenBank/DDBJ databases">
        <title>Genome analysis of coral dinoflagellate symbionts highlights evolutionary adaptations to a symbiotic lifestyle.</title>
        <authorList>
            <person name="Aranda M."/>
            <person name="Li Y."/>
            <person name="Liew Y.J."/>
            <person name="Baumgarten S."/>
            <person name="Simakov O."/>
            <person name="Wilson M."/>
            <person name="Piel J."/>
            <person name="Ashoor H."/>
            <person name="Bougouffa S."/>
            <person name="Bajic V.B."/>
            <person name="Ryu T."/>
            <person name="Ravasi T."/>
            <person name="Bayer T."/>
            <person name="Micklem G."/>
            <person name="Kim H."/>
            <person name="Bhak J."/>
            <person name="Lajeunesse T.C."/>
            <person name="Voolstra C.R."/>
        </authorList>
    </citation>
    <scope>NUCLEOTIDE SEQUENCE [LARGE SCALE GENOMIC DNA]</scope>
    <source>
        <strain evidence="3 4">CCMP2467</strain>
    </source>
</reference>
<evidence type="ECO:0000256" key="1">
    <source>
        <dbReference type="PROSITE-ProRule" id="PRU00042"/>
    </source>
</evidence>
<dbReference type="OrthoDB" id="6510177at2759"/>
<keyword evidence="1" id="KW-0862">Zinc</keyword>
<keyword evidence="4" id="KW-1185">Reference proteome</keyword>
<evidence type="ECO:0000259" key="2">
    <source>
        <dbReference type="PROSITE" id="PS50157"/>
    </source>
</evidence>
<accession>A0A1Q9E912</accession>
<feature type="domain" description="C2H2-type" evidence="2">
    <location>
        <begin position="19"/>
        <end position="42"/>
    </location>
</feature>
<dbReference type="AlphaFoldDB" id="A0A1Q9E912"/>
<dbReference type="PROSITE" id="PS50157">
    <property type="entry name" value="ZINC_FINGER_C2H2_2"/>
    <property type="match status" value="1"/>
</dbReference>
<evidence type="ECO:0000313" key="4">
    <source>
        <dbReference type="Proteomes" id="UP000186817"/>
    </source>
</evidence>
<evidence type="ECO:0000313" key="3">
    <source>
        <dbReference type="EMBL" id="OLQ03906.1"/>
    </source>
</evidence>
<dbReference type="EMBL" id="LSRX01000223">
    <property type="protein sequence ID" value="OLQ03906.1"/>
    <property type="molecule type" value="Genomic_DNA"/>
</dbReference>